<name>A0A6C0JVB3_9ZZZZ</name>
<evidence type="ECO:0000259" key="1">
    <source>
        <dbReference type="PROSITE" id="PS50127"/>
    </source>
</evidence>
<organism evidence="2">
    <name type="scientific">viral metagenome</name>
    <dbReference type="NCBI Taxonomy" id="1070528"/>
    <lineage>
        <taxon>unclassified sequences</taxon>
        <taxon>metagenomes</taxon>
        <taxon>organismal metagenomes</taxon>
    </lineage>
</organism>
<dbReference type="SMART" id="SM00212">
    <property type="entry name" value="UBCc"/>
    <property type="match status" value="1"/>
</dbReference>
<dbReference type="Pfam" id="PF00179">
    <property type="entry name" value="UQ_con"/>
    <property type="match status" value="1"/>
</dbReference>
<reference evidence="2" key="1">
    <citation type="journal article" date="2020" name="Nature">
        <title>Giant virus diversity and host interactions through global metagenomics.</title>
        <authorList>
            <person name="Schulz F."/>
            <person name="Roux S."/>
            <person name="Paez-Espino D."/>
            <person name="Jungbluth S."/>
            <person name="Walsh D.A."/>
            <person name="Denef V.J."/>
            <person name="McMahon K.D."/>
            <person name="Konstantinidis K.T."/>
            <person name="Eloe-Fadrosh E.A."/>
            <person name="Kyrpides N.C."/>
            <person name="Woyke T."/>
        </authorList>
    </citation>
    <scope>NUCLEOTIDE SEQUENCE</scope>
    <source>
        <strain evidence="2">GVMAG-S-1101164-105</strain>
    </source>
</reference>
<protein>
    <recommendedName>
        <fullName evidence="1">UBC core domain-containing protein</fullName>
    </recommendedName>
</protein>
<dbReference type="PROSITE" id="PS50127">
    <property type="entry name" value="UBC_2"/>
    <property type="match status" value="1"/>
</dbReference>
<dbReference type="EMBL" id="MN740743">
    <property type="protein sequence ID" value="QHU09702.1"/>
    <property type="molecule type" value="Genomic_DNA"/>
</dbReference>
<dbReference type="InterPro" id="IPR016135">
    <property type="entry name" value="UBQ-conjugating_enzyme/RWD"/>
</dbReference>
<dbReference type="InterPro" id="IPR000608">
    <property type="entry name" value="UBC"/>
</dbReference>
<feature type="domain" description="UBC core" evidence="1">
    <location>
        <begin position="2"/>
        <end position="130"/>
    </location>
</feature>
<dbReference type="SUPFAM" id="SSF54495">
    <property type="entry name" value="UBC-like"/>
    <property type="match status" value="1"/>
</dbReference>
<dbReference type="Gene3D" id="3.10.110.10">
    <property type="entry name" value="Ubiquitin Conjugating Enzyme"/>
    <property type="match status" value="1"/>
</dbReference>
<accession>A0A6C0JVB3</accession>
<proteinExistence type="predicted"/>
<dbReference type="PANTHER" id="PTHR24067">
    <property type="entry name" value="UBIQUITIN-CONJUGATING ENZYME E2"/>
    <property type="match status" value="1"/>
</dbReference>
<sequence>MSAIQRVNRELRELHKDPPSLWTAIPHDDNILCWDGVIYNIPGSRHSNKVYKIRIEIPDNYPFQPPRILIIDRINSKYIHNNRVCMDILSICWSPALTIDSVITGLCSLLSGEEDEQVTMLGKRMRQVSM</sequence>
<dbReference type="InterPro" id="IPR050113">
    <property type="entry name" value="Ub_conjugating_enzyme"/>
</dbReference>
<evidence type="ECO:0000313" key="2">
    <source>
        <dbReference type="EMBL" id="QHU09702.1"/>
    </source>
</evidence>
<dbReference type="AlphaFoldDB" id="A0A6C0JVB3"/>